<dbReference type="Gene3D" id="1.10.10.10">
    <property type="entry name" value="Winged helix-like DNA-binding domain superfamily/Winged helix DNA-binding domain"/>
    <property type="match status" value="1"/>
</dbReference>
<dbReference type="InterPro" id="IPR005471">
    <property type="entry name" value="Tscrpt_reg_IclR_N"/>
</dbReference>
<proteinExistence type="predicted"/>
<evidence type="ECO:0000313" key="2">
    <source>
        <dbReference type="EMBL" id="MDT8899511.1"/>
    </source>
</evidence>
<reference evidence="2 3" key="1">
    <citation type="submission" date="2023-07" db="EMBL/GenBank/DDBJ databases">
        <title>Novel species of Thermanaerothrix with wide hydrolytic capabilities.</title>
        <authorList>
            <person name="Zayulina K.S."/>
            <person name="Podosokorskaya O.A."/>
            <person name="Elcheninov A.G."/>
        </authorList>
    </citation>
    <scope>NUCLEOTIDE SEQUENCE [LARGE SCALE GENOMIC DNA]</scope>
    <source>
        <strain evidence="2 3">4228-RoL</strain>
        <plasmid evidence="2">p4228-RoL</plasmid>
    </source>
</reference>
<protein>
    <recommendedName>
        <fullName evidence="1">HTH iclR-type domain-containing protein</fullName>
    </recommendedName>
</protein>
<dbReference type="Pfam" id="PF09339">
    <property type="entry name" value="HTH_IclR"/>
    <property type="match status" value="1"/>
</dbReference>
<dbReference type="EMBL" id="JAUHMF010000010">
    <property type="protein sequence ID" value="MDT8899511.1"/>
    <property type="molecule type" value="Genomic_DNA"/>
</dbReference>
<name>A0ABU3NUJ4_9CHLR</name>
<sequence>MYRVDDLLFDGWYRHAVAGGFTDTFELYIDALCGLPPHDYAQALEAIGRRLGRLRPRASLWFRVHNLRGRWYLDALRDGLQNTGVSFAVTPFEEKFDPLKFTFWPVADRVPSPRPPAYLPEEPYWGWARSKRLVLQAMARLDRAYTREVASMVQLGRTQAYNLLASLEQEGWVERVALEDGYDYWQVRRKGLSAALRLWRIPPGQDFDERHERENPQATHHVGRVSKHNRTKRLWRDWLMNASFRSQITIYAVWSEVALPVNTICDALAWGEYEGRETLFWLEVLSSKKGHEDLRHDIVSKSNAVAAYVGMYGVPIVLAFLGQRWTLGTLGGVFSRIPKEIAVIAAPWTHFGRLPTPRWGDFQYLV</sequence>
<comment type="caution">
    <text evidence="2">The sequence shown here is derived from an EMBL/GenBank/DDBJ whole genome shotgun (WGS) entry which is preliminary data.</text>
</comment>
<dbReference type="SUPFAM" id="SSF46785">
    <property type="entry name" value="Winged helix' DNA-binding domain"/>
    <property type="match status" value="1"/>
</dbReference>
<dbReference type="Proteomes" id="UP001254165">
    <property type="component" value="Unassembled WGS sequence"/>
</dbReference>
<evidence type="ECO:0000259" key="1">
    <source>
        <dbReference type="Pfam" id="PF09339"/>
    </source>
</evidence>
<evidence type="ECO:0000313" key="3">
    <source>
        <dbReference type="Proteomes" id="UP001254165"/>
    </source>
</evidence>
<keyword evidence="3" id="KW-1185">Reference proteome</keyword>
<organism evidence="2 3">
    <name type="scientific">Thermanaerothrix solaris</name>
    <dbReference type="NCBI Taxonomy" id="3058434"/>
    <lineage>
        <taxon>Bacteria</taxon>
        <taxon>Bacillati</taxon>
        <taxon>Chloroflexota</taxon>
        <taxon>Anaerolineae</taxon>
        <taxon>Anaerolineales</taxon>
        <taxon>Anaerolineaceae</taxon>
        <taxon>Thermanaerothrix</taxon>
    </lineage>
</organism>
<dbReference type="InterPro" id="IPR036390">
    <property type="entry name" value="WH_DNA-bd_sf"/>
</dbReference>
<feature type="domain" description="HTH iclR-type" evidence="1">
    <location>
        <begin position="134"/>
        <end position="176"/>
    </location>
</feature>
<accession>A0ABU3NUJ4</accession>
<geneLocation type="plasmid" evidence="2">
    <name>p4228-RoL</name>
</geneLocation>
<dbReference type="InterPro" id="IPR036388">
    <property type="entry name" value="WH-like_DNA-bd_sf"/>
</dbReference>
<gene>
    <name evidence="2" type="ORF">QYE77_14700</name>
</gene>
<keyword evidence="2" id="KW-0614">Plasmid</keyword>